<dbReference type="PANTHER" id="PTHR39087">
    <property type="entry name" value="UPF0104 MEMBRANE PROTEIN MJ1595"/>
    <property type="match status" value="1"/>
</dbReference>
<dbReference type="InterPro" id="IPR011009">
    <property type="entry name" value="Kinase-like_dom_sf"/>
</dbReference>
<comment type="subcellular location">
    <subcellularLocation>
        <location evidence="1">Cell membrane</location>
        <topology evidence="1">Multi-pass membrane protein</topology>
    </subcellularLocation>
</comment>
<evidence type="ECO:0000256" key="4">
    <source>
        <dbReference type="ARBA" id="ARBA00022989"/>
    </source>
</evidence>
<dbReference type="GO" id="GO:0005886">
    <property type="term" value="C:plasma membrane"/>
    <property type="evidence" value="ECO:0007669"/>
    <property type="project" value="UniProtKB-SubCell"/>
</dbReference>
<feature type="transmembrane region" description="Helical" evidence="7">
    <location>
        <begin position="213"/>
        <end position="237"/>
    </location>
</feature>
<feature type="transmembrane region" description="Helical" evidence="7">
    <location>
        <begin position="801"/>
        <end position="823"/>
    </location>
</feature>
<reference evidence="8 9" key="1">
    <citation type="submission" date="2016-10" db="EMBL/GenBank/DDBJ databases">
        <authorList>
            <person name="de Groot N.N."/>
        </authorList>
    </citation>
    <scope>NUCLEOTIDE SEQUENCE [LARGE SCALE GENOMIC DNA]</scope>
    <source>
        <strain evidence="8 9">CGMCC 4.6945</strain>
    </source>
</reference>
<evidence type="ECO:0000313" key="9">
    <source>
        <dbReference type="Proteomes" id="UP000199012"/>
    </source>
</evidence>
<dbReference type="STRING" id="988821.SAMN05421867_107142"/>
<proteinExistence type="predicted"/>
<dbReference type="SUPFAM" id="SSF56112">
    <property type="entry name" value="Protein kinase-like (PK-like)"/>
    <property type="match status" value="1"/>
</dbReference>
<dbReference type="Pfam" id="PF03706">
    <property type="entry name" value="LPG_synthase_TM"/>
    <property type="match status" value="1"/>
</dbReference>
<feature type="transmembrane region" description="Helical" evidence="7">
    <location>
        <begin position="643"/>
        <end position="668"/>
    </location>
</feature>
<dbReference type="InterPro" id="IPR022791">
    <property type="entry name" value="L-PG_synthase/AglD"/>
</dbReference>
<dbReference type="AlphaFoldDB" id="A0A1I0YHK3"/>
<keyword evidence="5 7" id="KW-0472">Membrane</keyword>
<name>A0A1I0YHK3_9CELL</name>
<feature type="compositionally biased region" description="Low complexity" evidence="6">
    <location>
        <begin position="1"/>
        <end position="10"/>
    </location>
</feature>
<feature type="transmembrane region" description="Helical" evidence="7">
    <location>
        <begin position="680"/>
        <end position="701"/>
    </location>
</feature>
<gene>
    <name evidence="8" type="ORF">SAMN05421867_107142</name>
</gene>
<feature type="transmembrane region" description="Helical" evidence="7">
    <location>
        <begin position="105"/>
        <end position="126"/>
    </location>
</feature>
<organism evidence="8 9">
    <name type="scientific">Cellulomonas marina</name>
    <dbReference type="NCBI Taxonomy" id="988821"/>
    <lineage>
        <taxon>Bacteria</taxon>
        <taxon>Bacillati</taxon>
        <taxon>Actinomycetota</taxon>
        <taxon>Actinomycetes</taxon>
        <taxon>Micrococcales</taxon>
        <taxon>Cellulomonadaceae</taxon>
        <taxon>Cellulomonas</taxon>
    </lineage>
</organism>
<feature type="transmembrane region" description="Helical" evidence="7">
    <location>
        <begin position="762"/>
        <end position="781"/>
    </location>
</feature>
<accession>A0A1I0YHK3</accession>
<feature type="transmembrane region" description="Helical" evidence="7">
    <location>
        <begin position="576"/>
        <end position="596"/>
    </location>
</feature>
<evidence type="ECO:0000256" key="7">
    <source>
        <dbReference type="SAM" id="Phobius"/>
    </source>
</evidence>
<keyword evidence="4 7" id="KW-1133">Transmembrane helix</keyword>
<keyword evidence="9" id="KW-1185">Reference proteome</keyword>
<feature type="transmembrane region" description="Helical" evidence="7">
    <location>
        <begin position="733"/>
        <end position="755"/>
    </location>
</feature>
<keyword evidence="3 7" id="KW-0812">Transmembrane</keyword>
<evidence type="ECO:0000256" key="6">
    <source>
        <dbReference type="SAM" id="MobiDB-lite"/>
    </source>
</evidence>
<sequence>MSVTDQPADPRATDDPARPDGGAAAGTARRRGASAWDGRSTPVPVVGDEPGDGRARRVHHPSDLVDTVVAALGVVLVMVAAVYAQNTATGVAEDVQASAELLRRVLFVPVAVLEGTVTLLAPLAVLTELAVRRLGRQVLEVLAGAVAAVVLSAVLVALVRVLGSAELQAGLSVVRGGARVVEVPGYLAMLVGLLTVAGPRTRRRSVRWSWNGLWVATGVLLVTAQAALPAIAVALLVGRTAGQGVRYALGVRSERAYGVRLVEAVRRAGFAAASLQRAGDDEPLTRTTDHRVYTLTTTDGGRHALVAMDGDRQVVGGLARLWRSLRLRGIEGRSVVSLRQAAERFALLNHAAQAAGVRVPALEGMGQADDTMVLVLQEPARARALSDVPAAEITDAVLRAAWEELARAHAAGVAHRGITADAILLAPGDEGTPQVWFTAWDQGDVACSDLARRLDLAQLVAVLALRVGATRAIAAAADVLPDADLVSIGPLLQPITLPRRTRMELRDHKEVLPDLREELVARIPEADVAPEQLTRFGARTLLSILVTILALFVVLTSINVSTIAEALEQSDWRWSVVAFALGLVTLLGAALTIVAFSPVRLSVWRATIVQTAATFVALAAPAGVGPAALNLRMLTRRGVSTSLAGATVALVQVSQFVVTVLLLLGLSVVTGRGEESTLPISPAMLVAVGVIAALVAAALLVPKVRQWAVARILPVLAQTWPRLIAVLGQPWRLALAVTGNLVMTLGYVFALDACLAAFGRDALLVPVALAYLAGNTAGSLVPTPGGVGTVELALAGSLASLTGVNVGIATSVAVLFRVLTYWLRVPLGWAAMRYLQKRGEL</sequence>
<feature type="transmembrane region" description="Helical" evidence="7">
    <location>
        <begin position="138"/>
        <end position="163"/>
    </location>
</feature>
<feature type="transmembrane region" description="Helical" evidence="7">
    <location>
        <begin position="183"/>
        <end position="201"/>
    </location>
</feature>
<dbReference type="OrthoDB" id="5242664at2"/>
<feature type="transmembrane region" description="Helical" evidence="7">
    <location>
        <begin position="64"/>
        <end position="85"/>
    </location>
</feature>
<feature type="transmembrane region" description="Helical" evidence="7">
    <location>
        <begin position="608"/>
        <end position="631"/>
    </location>
</feature>
<dbReference type="PANTHER" id="PTHR39087:SF2">
    <property type="entry name" value="UPF0104 MEMBRANE PROTEIN MJ1595"/>
    <property type="match status" value="1"/>
</dbReference>
<keyword evidence="2" id="KW-1003">Cell membrane</keyword>
<evidence type="ECO:0000256" key="2">
    <source>
        <dbReference type="ARBA" id="ARBA00022475"/>
    </source>
</evidence>
<dbReference type="EMBL" id="FOKA01000007">
    <property type="protein sequence ID" value="SFB12226.1"/>
    <property type="molecule type" value="Genomic_DNA"/>
</dbReference>
<evidence type="ECO:0000256" key="3">
    <source>
        <dbReference type="ARBA" id="ARBA00022692"/>
    </source>
</evidence>
<protein>
    <recommendedName>
        <fullName evidence="10">Undecaprenyl-diphosphatase</fullName>
    </recommendedName>
</protein>
<feature type="transmembrane region" description="Helical" evidence="7">
    <location>
        <begin position="541"/>
        <end position="564"/>
    </location>
</feature>
<evidence type="ECO:0000313" key="8">
    <source>
        <dbReference type="EMBL" id="SFB12226.1"/>
    </source>
</evidence>
<feature type="region of interest" description="Disordered" evidence="6">
    <location>
        <begin position="1"/>
        <end position="58"/>
    </location>
</feature>
<dbReference type="Proteomes" id="UP000199012">
    <property type="component" value="Unassembled WGS sequence"/>
</dbReference>
<evidence type="ECO:0008006" key="10">
    <source>
        <dbReference type="Google" id="ProtNLM"/>
    </source>
</evidence>
<dbReference type="RefSeq" id="WP_090032671.1">
    <property type="nucleotide sequence ID" value="NZ_BONM01000008.1"/>
</dbReference>
<dbReference type="NCBIfam" id="TIGR00374">
    <property type="entry name" value="flippase-like domain"/>
    <property type="match status" value="1"/>
</dbReference>
<evidence type="ECO:0000256" key="1">
    <source>
        <dbReference type="ARBA" id="ARBA00004651"/>
    </source>
</evidence>
<evidence type="ECO:0000256" key="5">
    <source>
        <dbReference type="ARBA" id="ARBA00023136"/>
    </source>
</evidence>